<dbReference type="AlphaFoldDB" id="A0A453CDX4"/>
<reference evidence="3" key="1">
    <citation type="journal article" date="2014" name="Science">
        <title>Ancient hybridizations among the ancestral genomes of bread wheat.</title>
        <authorList>
            <consortium name="International Wheat Genome Sequencing Consortium,"/>
            <person name="Marcussen T."/>
            <person name="Sandve S.R."/>
            <person name="Heier L."/>
            <person name="Spannagl M."/>
            <person name="Pfeifer M."/>
            <person name="Jakobsen K.S."/>
            <person name="Wulff B.B."/>
            <person name="Steuernagel B."/>
            <person name="Mayer K.F."/>
            <person name="Olsen O.A."/>
        </authorList>
    </citation>
    <scope>NUCLEOTIDE SEQUENCE [LARGE SCALE GENOMIC DNA]</scope>
    <source>
        <strain evidence="3">cv. AL8/78</strain>
    </source>
</reference>
<evidence type="ECO:0000313" key="2">
    <source>
        <dbReference type="EnsemblPlants" id="AET2Gv20816000.3"/>
    </source>
</evidence>
<feature type="compositionally biased region" description="Basic and acidic residues" evidence="1">
    <location>
        <begin position="173"/>
        <end position="188"/>
    </location>
</feature>
<dbReference type="Proteomes" id="UP000015105">
    <property type="component" value="Chromosome 2D"/>
</dbReference>
<reference evidence="2" key="5">
    <citation type="journal article" date="2021" name="G3 (Bethesda)">
        <title>Aegilops tauschii genome assembly Aet v5.0 features greater sequence contiguity and improved annotation.</title>
        <authorList>
            <person name="Wang L."/>
            <person name="Zhu T."/>
            <person name="Rodriguez J.C."/>
            <person name="Deal K.R."/>
            <person name="Dubcovsky J."/>
            <person name="McGuire P.E."/>
            <person name="Lux T."/>
            <person name="Spannagl M."/>
            <person name="Mayer K.F.X."/>
            <person name="Baldrich P."/>
            <person name="Meyers B.C."/>
            <person name="Huo N."/>
            <person name="Gu Y.Q."/>
            <person name="Zhou H."/>
            <person name="Devos K.M."/>
            <person name="Bennetzen J.L."/>
            <person name="Unver T."/>
            <person name="Budak H."/>
            <person name="Gulick P.J."/>
            <person name="Galiba G."/>
            <person name="Kalapos B."/>
            <person name="Nelson D.R."/>
            <person name="Li P."/>
            <person name="You F.M."/>
            <person name="Luo M.C."/>
            <person name="Dvorak J."/>
        </authorList>
    </citation>
    <scope>NUCLEOTIDE SEQUENCE [LARGE SCALE GENOMIC DNA]</scope>
    <source>
        <strain evidence="2">cv. AL8/78</strain>
    </source>
</reference>
<name>A0A453CDX4_AEGTS</name>
<reference evidence="3" key="2">
    <citation type="journal article" date="2017" name="Nat. Plants">
        <title>The Aegilops tauschii genome reveals multiple impacts of transposons.</title>
        <authorList>
            <person name="Zhao G."/>
            <person name="Zou C."/>
            <person name="Li K."/>
            <person name="Wang K."/>
            <person name="Li T."/>
            <person name="Gao L."/>
            <person name="Zhang X."/>
            <person name="Wang H."/>
            <person name="Yang Z."/>
            <person name="Liu X."/>
            <person name="Jiang W."/>
            <person name="Mao L."/>
            <person name="Kong X."/>
            <person name="Jiao Y."/>
            <person name="Jia J."/>
        </authorList>
    </citation>
    <scope>NUCLEOTIDE SEQUENCE [LARGE SCALE GENOMIC DNA]</scope>
    <source>
        <strain evidence="3">cv. AL8/78</strain>
    </source>
</reference>
<organism evidence="2 3">
    <name type="scientific">Aegilops tauschii subsp. strangulata</name>
    <name type="common">Goatgrass</name>
    <dbReference type="NCBI Taxonomy" id="200361"/>
    <lineage>
        <taxon>Eukaryota</taxon>
        <taxon>Viridiplantae</taxon>
        <taxon>Streptophyta</taxon>
        <taxon>Embryophyta</taxon>
        <taxon>Tracheophyta</taxon>
        <taxon>Spermatophyta</taxon>
        <taxon>Magnoliopsida</taxon>
        <taxon>Liliopsida</taxon>
        <taxon>Poales</taxon>
        <taxon>Poaceae</taxon>
        <taxon>BOP clade</taxon>
        <taxon>Pooideae</taxon>
        <taxon>Triticodae</taxon>
        <taxon>Triticeae</taxon>
        <taxon>Triticinae</taxon>
        <taxon>Aegilops</taxon>
    </lineage>
</organism>
<accession>A0A453CDX4</accession>
<protein>
    <submittedName>
        <fullName evidence="2">Uncharacterized protein</fullName>
    </submittedName>
</protein>
<sequence>MKPRGLSELLSPKNFPINSMDPRRRAELLASLSPEGLATYEVLKAQLARDLDRSFAASQARLEKSVETAFDDLHTKLDETIGRLRHKVRTDASTRCAPAAAALASSATSSTRLSACPAPHRLPHQFGCRLRASGDGRGHLHAGHGLRSVRAHGDIYVRPHSGSTGLYIASSPGRDHDRPDDTCCERRRPSQARHRPPHQRLHSADVESIGYHQACHGQSSAAAHHLFDRVPRRRHWCSEGSTFSYGSAWRCSTKGVEEDTSVKSPESALGMCLPTIVPLASFQSSLMPLADANLRCTHIEKANMFQLLNNNDNILFSKEQGQVTISTMFSSCHCYTGSISISTSVLL</sequence>
<reference evidence="2" key="3">
    <citation type="journal article" date="2017" name="Nature">
        <title>Genome sequence of the progenitor of the wheat D genome Aegilops tauschii.</title>
        <authorList>
            <person name="Luo M.C."/>
            <person name="Gu Y.Q."/>
            <person name="Puiu D."/>
            <person name="Wang H."/>
            <person name="Twardziok S.O."/>
            <person name="Deal K.R."/>
            <person name="Huo N."/>
            <person name="Zhu T."/>
            <person name="Wang L."/>
            <person name="Wang Y."/>
            <person name="McGuire P.E."/>
            <person name="Liu S."/>
            <person name="Long H."/>
            <person name="Ramasamy R.K."/>
            <person name="Rodriguez J.C."/>
            <person name="Van S.L."/>
            <person name="Yuan L."/>
            <person name="Wang Z."/>
            <person name="Xia Z."/>
            <person name="Xiao L."/>
            <person name="Anderson O.D."/>
            <person name="Ouyang S."/>
            <person name="Liang Y."/>
            <person name="Zimin A.V."/>
            <person name="Pertea G."/>
            <person name="Qi P."/>
            <person name="Bennetzen J.L."/>
            <person name="Dai X."/>
            <person name="Dawson M.W."/>
            <person name="Muller H.G."/>
            <person name="Kugler K."/>
            <person name="Rivarola-Duarte L."/>
            <person name="Spannagl M."/>
            <person name="Mayer K.F.X."/>
            <person name="Lu F.H."/>
            <person name="Bevan M.W."/>
            <person name="Leroy P."/>
            <person name="Li P."/>
            <person name="You F.M."/>
            <person name="Sun Q."/>
            <person name="Liu Z."/>
            <person name="Lyons E."/>
            <person name="Wicker T."/>
            <person name="Salzberg S.L."/>
            <person name="Devos K.M."/>
            <person name="Dvorak J."/>
        </authorList>
    </citation>
    <scope>NUCLEOTIDE SEQUENCE [LARGE SCALE GENOMIC DNA]</scope>
    <source>
        <strain evidence="2">cv. AL8/78</strain>
    </source>
</reference>
<reference evidence="2" key="4">
    <citation type="submission" date="2019-03" db="UniProtKB">
        <authorList>
            <consortium name="EnsemblPlants"/>
        </authorList>
    </citation>
    <scope>IDENTIFICATION</scope>
</reference>
<dbReference type="Gramene" id="AET2Gv20816000.3">
    <property type="protein sequence ID" value="AET2Gv20816000.3"/>
    <property type="gene ID" value="AET2Gv20816000"/>
</dbReference>
<evidence type="ECO:0000313" key="3">
    <source>
        <dbReference type="Proteomes" id="UP000015105"/>
    </source>
</evidence>
<keyword evidence="3" id="KW-1185">Reference proteome</keyword>
<dbReference type="EnsemblPlants" id="AET2Gv20816000.3">
    <property type="protein sequence ID" value="AET2Gv20816000.3"/>
    <property type="gene ID" value="AET2Gv20816000"/>
</dbReference>
<proteinExistence type="predicted"/>
<feature type="region of interest" description="Disordered" evidence="1">
    <location>
        <begin position="166"/>
        <end position="199"/>
    </location>
</feature>
<feature type="compositionally biased region" description="Basic residues" evidence="1">
    <location>
        <begin position="189"/>
        <end position="199"/>
    </location>
</feature>
<evidence type="ECO:0000256" key="1">
    <source>
        <dbReference type="SAM" id="MobiDB-lite"/>
    </source>
</evidence>